<dbReference type="EMBL" id="LKEZ01003738">
    <property type="protein sequence ID" value="KYN50710.1"/>
    <property type="molecule type" value="Genomic_DNA"/>
</dbReference>
<dbReference type="GO" id="GO:1990756">
    <property type="term" value="F:ubiquitin-like ligase-substrate adaptor activity"/>
    <property type="evidence" value="ECO:0007669"/>
    <property type="project" value="TreeGrafter"/>
</dbReference>
<dbReference type="AlphaFoldDB" id="A0A151K3L3"/>
<dbReference type="PANTHER" id="PTHR46575">
    <property type="entry name" value="AMYLOID PROTEIN-BINDING PROTEIN 2"/>
    <property type="match status" value="1"/>
</dbReference>
<dbReference type="InterPro" id="IPR042476">
    <property type="entry name" value="APPBP2"/>
</dbReference>
<dbReference type="STRING" id="34720.A0A151K3L3"/>
<dbReference type="Proteomes" id="UP000078541">
    <property type="component" value="Unassembled WGS sequence"/>
</dbReference>
<dbReference type="GO" id="GO:0043161">
    <property type="term" value="P:proteasome-mediated ubiquitin-dependent protein catabolic process"/>
    <property type="evidence" value="ECO:0007669"/>
    <property type="project" value="TreeGrafter"/>
</dbReference>
<dbReference type="GO" id="GO:0006886">
    <property type="term" value="P:intracellular protein transport"/>
    <property type="evidence" value="ECO:0007669"/>
    <property type="project" value="InterPro"/>
</dbReference>
<gene>
    <name evidence="1" type="ORF">ALC56_00087</name>
</gene>
<sequence>MLKVTNRRLQLLKIFQAPMDHKIRIAKHLVISYNMCCFKARESPLPQEIDKLINLGLRLGGFLSDAGWYSESEEVLLACKQLCMDHNQTPKEWSRTLDCCHK</sequence>
<dbReference type="PANTHER" id="PTHR46575:SF1">
    <property type="entry name" value="AMYLOID PROTEIN-BINDING PROTEIN 2"/>
    <property type="match status" value="1"/>
</dbReference>
<protein>
    <submittedName>
        <fullName evidence="1">Amyloid protein-binding protein 2</fullName>
    </submittedName>
</protein>
<evidence type="ECO:0000313" key="2">
    <source>
        <dbReference type="Proteomes" id="UP000078541"/>
    </source>
</evidence>
<dbReference type="GO" id="GO:0031462">
    <property type="term" value="C:Cul2-RING ubiquitin ligase complex"/>
    <property type="evidence" value="ECO:0007669"/>
    <property type="project" value="TreeGrafter"/>
</dbReference>
<keyword evidence="2" id="KW-1185">Reference proteome</keyword>
<organism evidence="1 2">
    <name type="scientific">Trachymyrmex septentrionalis</name>
    <dbReference type="NCBI Taxonomy" id="34720"/>
    <lineage>
        <taxon>Eukaryota</taxon>
        <taxon>Metazoa</taxon>
        <taxon>Ecdysozoa</taxon>
        <taxon>Arthropoda</taxon>
        <taxon>Hexapoda</taxon>
        <taxon>Insecta</taxon>
        <taxon>Pterygota</taxon>
        <taxon>Neoptera</taxon>
        <taxon>Endopterygota</taxon>
        <taxon>Hymenoptera</taxon>
        <taxon>Apocrita</taxon>
        <taxon>Aculeata</taxon>
        <taxon>Formicoidea</taxon>
        <taxon>Formicidae</taxon>
        <taxon>Myrmicinae</taxon>
        <taxon>Trachymyrmex</taxon>
    </lineage>
</organism>
<evidence type="ECO:0000313" key="1">
    <source>
        <dbReference type="EMBL" id="KYN50710.1"/>
    </source>
</evidence>
<name>A0A151K3L3_9HYME</name>
<accession>A0A151K3L3</accession>
<comment type="caution">
    <text evidence="1">The sequence shown here is derived from an EMBL/GenBank/DDBJ whole genome shotgun (WGS) entry which is preliminary data.</text>
</comment>
<proteinExistence type="predicted"/>
<reference evidence="1 2" key="1">
    <citation type="submission" date="2016-03" db="EMBL/GenBank/DDBJ databases">
        <title>Trachymyrmex septentrionalis WGS genome.</title>
        <authorList>
            <person name="Nygaard S."/>
            <person name="Hu H."/>
            <person name="Boomsma J."/>
            <person name="Zhang G."/>
        </authorList>
    </citation>
    <scope>NUCLEOTIDE SEQUENCE [LARGE SCALE GENOMIC DNA]</scope>
    <source>
        <strain evidence="1">Tsep2-gDNA-1</strain>
        <tissue evidence="1">Whole body</tissue>
    </source>
</reference>